<evidence type="ECO:0000313" key="3">
    <source>
        <dbReference type="EMBL" id="HJE38295.1"/>
    </source>
</evidence>
<accession>A0A4Q0U786</accession>
<dbReference type="Pfam" id="PF13205">
    <property type="entry name" value="Big_5"/>
    <property type="match status" value="1"/>
</dbReference>
<evidence type="ECO:0000256" key="1">
    <source>
        <dbReference type="ARBA" id="ARBA00022729"/>
    </source>
</evidence>
<feature type="compositionally biased region" description="Basic and acidic residues" evidence="2">
    <location>
        <begin position="627"/>
        <end position="640"/>
    </location>
</feature>
<organism evidence="3 4">
    <name type="scientific">Candidatus Amulumruptor caecigallinarius</name>
    <dbReference type="NCBI Taxonomy" id="2109911"/>
    <lineage>
        <taxon>Bacteria</taxon>
        <taxon>Pseudomonadati</taxon>
        <taxon>Bacteroidota</taxon>
        <taxon>Bacteroidia</taxon>
        <taxon>Bacteroidales</taxon>
        <taxon>Muribaculaceae</taxon>
        <taxon>Candidatus Amulumruptor</taxon>
    </lineage>
</organism>
<proteinExistence type="predicted"/>
<reference evidence="3" key="2">
    <citation type="submission" date="2021-09" db="EMBL/GenBank/DDBJ databases">
        <authorList>
            <person name="Gilroy R."/>
        </authorList>
    </citation>
    <scope>NUCLEOTIDE SEQUENCE</scope>
    <source>
        <strain evidence="3">4100</strain>
    </source>
</reference>
<dbReference type="InterPro" id="IPR032812">
    <property type="entry name" value="SbsA_Ig"/>
</dbReference>
<keyword evidence="1" id="KW-0732">Signal</keyword>
<reference evidence="3" key="1">
    <citation type="journal article" date="2021" name="PeerJ">
        <title>Extensive microbial diversity within the chicken gut microbiome revealed by metagenomics and culture.</title>
        <authorList>
            <person name="Gilroy R."/>
            <person name="Ravi A."/>
            <person name="Getino M."/>
            <person name="Pursley I."/>
            <person name="Horton D.L."/>
            <person name="Alikhan N.F."/>
            <person name="Baker D."/>
            <person name="Gharbi K."/>
            <person name="Hall N."/>
            <person name="Watson M."/>
            <person name="Adriaenssens E.M."/>
            <person name="Foster-Nyarko E."/>
            <person name="Jarju S."/>
            <person name="Secka A."/>
            <person name="Antonio M."/>
            <person name="Oren A."/>
            <person name="Chaudhuri R.R."/>
            <person name="La Ragione R."/>
            <person name="Hildebrand F."/>
            <person name="Pallen M.J."/>
        </authorList>
    </citation>
    <scope>NUCLEOTIDE SEQUENCE</scope>
    <source>
        <strain evidence="3">4100</strain>
    </source>
</reference>
<name>A0A4Q0U786_9BACT</name>
<gene>
    <name evidence="3" type="ORF">K8V47_00815</name>
</gene>
<evidence type="ECO:0000313" key="4">
    <source>
        <dbReference type="Proteomes" id="UP000711407"/>
    </source>
</evidence>
<feature type="region of interest" description="Disordered" evidence="2">
    <location>
        <begin position="627"/>
        <end position="658"/>
    </location>
</feature>
<protein>
    <submittedName>
        <fullName evidence="3">Ig-like domain-containing protein</fullName>
    </submittedName>
</protein>
<comment type="caution">
    <text evidence="3">The sequence shown here is derived from an EMBL/GenBank/DDBJ whole genome shotgun (WGS) entry which is preliminary data.</text>
</comment>
<dbReference type="AlphaFoldDB" id="A0A4Q0U786"/>
<evidence type="ECO:0000256" key="2">
    <source>
        <dbReference type="SAM" id="MobiDB-lite"/>
    </source>
</evidence>
<sequence>MEAGRYGYRALRALPLVVLALVVVSCATMGSPGGGPKDETPPVVVRTNPPQGTLNFSGKKVTLTMNKNVELDQAFSKVIISPAQKESPTIRSNARTVTVELNDTLLPNTTYTIDFADAIKDLNEGNILDGFATDFSTGDFIDSLRISGMVLEARTLEPAVGFLVGAYTNMADSAIETLPFERITKTNAKGQFTLRNLKAVPYRIFAVNDVNNDKHWDRSEDIAFYDVPVTPTVEHIEYTDTVRYTRGDSVVMRRILRYLPDDLLLSWFNENYSAQYIKDYQRPERHRITFILGAPTDSVPRILALTDSAAVDLVAASVVNSSVANDTIELWMRDSTLILTDSLRVRFDVYQPDSTDVMYWKTDTLMLNFKEPKKTKKQIKEEEELAKAIEKKRIEDSIAGIVDTVPKVEEPEKFVTFDLINNSTQDIDRPLLFKSSEPLDTLMTSGIRMEVKKDTLWVPAAAPVLRLVSANRPMEYIADYDWQPATSYRLTVDSAAVVGLYGFHNRPVSKELTTRALSDYGSIFFTVTGADTIPVVVELLDGSDKVVRTAPVEQGRAVFKFLQPGTYYARLYLDKSGTGTYGNGSAYRGQFRQPDEVYYFPKRINLKKNWDIEQPWDINSLPVDMQKPVDIRKVKPKDGDMPPQNDDEEEENKLPPGL</sequence>
<dbReference type="Proteomes" id="UP000711407">
    <property type="component" value="Unassembled WGS sequence"/>
</dbReference>
<dbReference type="EMBL" id="DYXT01000006">
    <property type="protein sequence ID" value="HJE38295.1"/>
    <property type="molecule type" value="Genomic_DNA"/>
</dbReference>
<dbReference type="PROSITE" id="PS51257">
    <property type="entry name" value="PROKAR_LIPOPROTEIN"/>
    <property type="match status" value="1"/>
</dbReference>